<organism evidence="4 5">
    <name type="scientific">Dinghuibacter silviterrae</name>
    <dbReference type="NCBI Taxonomy" id="1539049"/>
    <lineage>
        <taxon>Bacteria</taxon>
        <taxon>Pseudomonadati</taxon>
        <taxon>Bacteroidota</taxon>
        <taxon>Chitinophagia</taxon>
        <taxon>Chitinophagales</taxon>
        <taxon>Chitinophagaceae</taxon>
        <taxon>Dinghuibacter</taxon>
    </lineage>
</organism>
<dbReference type="InterPro" id="IPR001173">
    <property type="entry name" value="Glyco_trans_2-like"/>
</dbReference>
<dbReference type="EMBL" id="SODV01000001">
    <property type="protein sequence ID" value="TDX01962.1"/>
    <property type="molecule type" value="Genomic_DNA"/>
</dbReference>
<keyword evidence="4" id="KW-0808">Transferase</keyword>
<dbReference type="CDD" id="cd03801">
    <property type="entry name" value="GT4_PimA-like"/>
    <property type="match status" value="1"/>
</dbReference>
<dbReference type="PANTHER" id="PTHR43685">
    <property type="entry name" value="GLYCOSYLTRANSFERASE"/>
    <property type="match status" value="1"/>
</dbReference>
<evidence type="ECO:0000259" key="1">
    <source>
        <dbReference type="Pfam" id="PF00534"/>
    </source>
</evidence>
<gene>
    <name evidence="4" type="ORF">EDB95_3009</name>
</gene>
<dbReference type="Proteomes" id="UP000294498">
    <property type="component" value="Unassembled WGS sequence"/>
</dbReference>
<dbReference type="Gene3D" id="3.40.50.2000">
    <property type="entry name" value="Glycogen Phosphorylase B"/>
    <property type="match status" value="2"/>
</dbReference>
<dbReference type="AlphaFoldDB" id="A0A4R8DUB9"/>
<feature type="domain" description="Glycosyl transferase family 1" evidence="1">
    <location>
        <begin position="206"/>
        <end position="374"/>
    </location>
</feature>
<dbReference type="SUPFAM" id="SSF53448">
    <property type="entry name" value="Nucleotide-diphospho-sugar transferases"/>
    <property type="match status" value="1"/>
</dbReference>
<evidence type="ECO:0000313" key="5">
    <source>
        <dbReference type="Proteomes" id="UP000294498"/>
    </source>
</evidence>
<protein>
    <submittedName>
        <fullName evidence="4">Glycosyltransferase involved in cell wall biosynthesis</fullName>
    </submittedName>
</protein>
<dbReference type="InterPro" id="IPR028098">
    <property type="entry name" value="Glyco_trans_4-like_N"/>
</dbReference>
<comment type="caution">
    <text evidence="4">The sequence shown here is derived from an EMBL/GenBank/DDBJ whole genome shotgun (WGS) entry which is preliminary data.</text>
</comment>
<dbReference type="InterPro" id="IPR029044">
    <property type="entry name" value="Nucleotide-diphossugar_trans"/>
</dbReference>
<proteinExistence type="predicted"/>
<dbReference type="InterPro" id="IPR050834">
    <property type="entry name" value="Glycosyltransf_2"/>
</dbReference>
<accession>A0A4R8DUB9</accession>
<reference evidence="4 5" key="1">
    <citation type="submission" date="2019-03" db="EMBL/GenBank/DDBJ databases">
        <title>Genomic Encyclopedia of Type Strains, Phase IV (KMG-IV): sequencing the most valuable type-strain genomes for metagenomic binning, comparative biology and taxonomic classification.</title>
        <authorList>
            <person name="Goeker M."/>
        </authorList>
    </citation>
    <scope>NUCLEOTIDE SEQUENCE [LARGE SCALE GENOMIC DNA]</scope>
    <source>
        <strain evidence="4 5">DSM 100059</strain>
    </source>
</reference>
<name>A0A4R8DUB9_9BACT</name>
<dbReference type="Pfam" id="PF00534">
    <property type="entry name" value="Glycos_transf_1"/>
    <property type="match status" value="1"/>
</dbReference>
<dbReference type="Pfam" id="PF00535">
    <property type="entry name" value="Glycos_transf_2"/>
    <property type="match status" value="1"/>
</dbReference>
<dbReference type="GO" id="GO:0016757">
    <property type="term" value="F:glycosyltransferase activity"/>
    <property type="evidence" value="ECO:0007669"/>
    <property type="project" value="InterPro"/>
</dbReference>
<dbReference type="Gene3D" id="3.90.550.10">
    <property type="entry name" value="Spore Coat Polysaccharide Biosynthesis Protein SpsA, Chain A"/>
    <property type="match status" value="1"/>
</dbReference>
<feature type="domain" description="Glycosyltransferase 2-like" evidence="2">
    <location>
        <begin position="430"/>
        <end position="561"/>
    </location>
</feature>
<evidence type="ECO:0000259" key="2">
    <source>
        <dbReference type="Pfam" id="PF00535"/>
    </source>
</evidence>
<dbReference type="SUPFAM" id="SSF53756">
    <property type="entry name" value="UDP-Glycosyltransferase/glycogen phosphorylase"/>
    <property type="match status" value="1"/>
</dbReference>
<evidence type="ECO:0000259" key="3">
    <source>
        <dbReference type="Pfam" id="PF13439"/>
    </source>
</evidence>
<dbReference type="Pfam" id="PF13439">
    <property type="entry name" value="Glyco_transf_4"/>
    <property type="match status" value="1"/>
</dbReference>
<dbReference type="CDD" id="cd00761">
    <property type="entry name" value="Glyco_tranf_GTA_type"/>
    <property type="match status" value="1"/>
</dbReference>
<evidence type="ECO:0000313" key="4">
    <source>
        <dbReference type="EMBL" id="TDX01962.1"/>
    </source>
</evidence>
<keyword evidence="5" id="KW-1185">Reference proteome</keyword>
<dbReference type="InterPro" id="IPR001296">
    <property type="entry name" value="Glyco_trans_1"/>
</dbReference>
<feature type="domain" description="Glycosyltransferase subfamily 4-like N-terminal" evidence="3">
    <location>
        <begin position="16"/>
        <end position="192"/>
    </location>
</feature>
<sequence>MKFWLLTTEYPPFFGGGIGTYAHNTARMMADRGDEVTVFVPGKGELPYAVHKEDGVRVVQVNLHRTPEAACLGHVARQSYEFALTVRDLIRLEGKPDVIESQEYLGLPYFVLQFKALRYPELEDVPVLLSIHAPAFLYLRYNRDSTYRYPNYWTAEMEWSCIASADRIIAPSHYILDEIRRLGPLPEERTMVLRYPFAFTPAASQKPPLKRGKLVFWGKLSPQKGVFELLRYMSKMWDNGFPYDLTVYGGKDIVYHPEMRTMGQLLEERYGEYIKRGLLHFAGKVHPSEIEARFSDAHVVIIPSTLDNFPFATIEALALGNVVLGSQQAGHRELIRDGETGFLFDHNDPGTFEKQLQRIMDMEEAGLRRIGEAAAAHVRDTLGYDLIYGQKRAVLEEMAATKSPLTAFRFTRPLPVPAAVTPSPKGTLLSVVIPFYNMATYIRECVDSIKASQHQHLEIIIVDDGSKGPENLEILMTLESEPGIRVLHQANGGLAHARNVGASVATGEYLAFLDADDTVHPGYYRKAIRVLEAYDNVSFVGSWVQYFGTTHHTWAAWNPELPYALLHNPVCSGSLVYKRQAFLEGGLNDRALEYGLEDYDSVLQLLSTGHRGVVLPETLFRYRIRKDSMMRNMTHQKQLYTYQHISHKYPELYRHYAVDLFNLFQANGPSYAYDNPTVEITVTTHQVEADGLRARLKQKFKRIPGAKRVYLTLKAMLR</sequence>
<dbReference type="RefSeq" id="WP_133994597.1">
    <property type="nucleotide sequence ID" value="NZ_SODV01000001.1"/>
</dbReference>
<dbReference type="PANTHER" id="PTHR43685:SF2">
    <property type="entry name" value="GLYCOSYLTRANSFERASE 2-LIKE DOMAIN-CONTAINING PROTEIN"/>
    <property type="match status" value="1"/>
</dbReference>
<dbReference type="OrthoDB" id="6638511at2"/>